<dbReference type="GO" id="GO:0004553">
    <property type="term" value="F:hydrolase activity, hydrolyzing O-glycosyl compounds"/>
    <property type="evidence" value="ECO:0007669"/>
    <property type="project" value="InterPro"/>
</dbReference>
<keyword evidence="3" id="KW-1185">Reference proteome</keyword>
<dbReference type="OrthoDB" id="9803238at2"/>
<name>A0A2S9GUR7_9BURK</name>
<dbReference type="RefSeq" id="WP_105533505.1">
    <property type="nucleotide sequence ID" value="NZ_PUGF01000022.1"/>
</dbReference>
<dbReference type="AlphaFoldDB" id="A0A2S9GUR7"/>
<sequence>MKKILALTSIRSDYDLMSGLYELLNADPEIDLQLLVSGAHLSATFGTTVELIKKDGFKILIEIESLINADTQKSRLKTASILLQNAIDVVAGWQPDLILFAGDREDVLVGAMLGVFLAIPTVHFFGGDHEKDGHADTAVRHATSKLATFHVVSIEQHKQRLMKMGESAQRIAVVGSIALDKFVQLSSKKPIQPSTIFPPDKSLNNYALVIYHPIAEGRYDTMRAGIIFSTILSTLKKMGIPAIVSYPNSDPGNHLIIEQILKHETDPDFWFYKNLERDVFLSLFKQAQFLIGNSSSGILEAASLPLSVINVGERQKGRYCGNNVVFCGNEASEIEQAVNLVMTPDFQASMMKGRNPYGDGNSCKTAYALIKSTDFNQILKKTEDPLELAHLEKK</sequence>
<reference evidence="2 3" key="1">
    <citation type="submission" date="2018-02" db="EMBL/GenBank/DDBJ databases">
        <title>Solimicrobium silvestre gen. nov., sp. nov., isolated from alpine forest soil.</title>
        <authorList>
            <person name="Margesin R."/>
            <person name="Albuquerque L."/>
            <person name="Zhang D.-C."/>
            <person name="Froufe H.J.C."/>
            <person name="Severino R."/>
            <person name="Roxo I."/>
            <person name="Egas C."/>
            <person name="Da Costa M.S."/>
        </authorList>
    </citation>
    <scope>NUCLEOTIDE SEQUENCE [LARGE SCALE GENOMIC DNA]</scope>
    <source>
        <strain evidence="2 3">S20-91</strain>
    </source>
</reference>
<comment type="caution">
    <text evidence="2">The sequence shown here is derived from an EMBL/GenBank/DDBJ whole genome shotgun (WGS) entry which is preliminary data.</text>
</comment>
<dbReference type="PANTHER" id="PTHR43174:SF3">
    <property type="entry name" value="UDP-N-ACETYLGLUCOSAMINE 2-EPIMERASE"/>
    <property type="match status" value="1"/>
</dbReference>
<dbReference type="Proteomes" id="UP000237839">
    <property type="component" value="Unassembled WGS sequence"/>
</dbReference>
<dbReference type="PANTHER" id="PTHR43174">
    <property type="entry name" value="UDP-N-ACETYLGLUCOSAMINE 2-EPIMERASE"/>
    <property type="match status" value="1"/>
</dbReference>
<organism evidence="2 3">
    <name type="scientific">Solimicrobium silvestre</name>
    <dbReference type="NCBI Taxonomy" id="2099400"/>
    <lineage>
        <taxon>Bacteria</taxon>
        <taxon>Pseudomonadati</taxon>
        <taxon>Pseudomonadota</taxon>
        <taxon>Betaproteobacteria</taxon>
        <taxon>Burkholderiales</taxon>
        <taxon>Oxalobacteraceae</taxon>
        <taxon>Solimicrobium</taxon>
    </lineage>
</organism>
<dbReference type="SUPFAM" id="SSF53756">
    <property type="entry name" value="UDP-Glycosyltransferase/glycogen phosphorylase"/>
    <property type="match status" value="1"/>
</dbReference>
<dbReference type="InterPro" id="IPR003331">
    <property type="entry name" value="UDP_GlcNAc_Epimerase_2_dom"/>
</dbReference>
<evidence type="ECO:0000259" key="1">
    <source>
        <dbReference type="Pfam" id="PF02350"/>
    </source>
</evidence>
<dbReference type="InterPro" id="IPR020004">
    <property type="entry name" value="UDP-GlcNAc_Epase"/>
</dbReference>
<dbReference type="Pfam" id="PF02350">
    <property type="entry name" value="Epimerase_2"/>
    <property type="match status" value="1"/>
</dbReference>
<feature type="domain" description="UDP-N-acetylglucosamine 2-epimerase" evidence="1">
    <location>
        <begin position="24"/>
        <end position="370"/>
    </location>
</feature>
<accession>A0A2S9GUR7</accession>
<dbReference type="EMBL" id="PUGF01000022">
    <property type="protein sequence ID" value="PRC91477.1"/>
    <property type="molecule type" value="Genomic_DNA"/>
</dbReference>
<dbReference type="NCBIfam" id="TIGR03568">
    <property type="entry name" value="NeuC_NnaA"/>
    <property type="match status" value="1"/>
</dbReference>
<gene>
    <name evidence="2" type="ORF">S2091_3755</name>
</gene>
<protein>
    <submittedName>
        <fullName evidence="2">UDP-N-acetyl-D-glucosamine 2-epimerase, UDP-hydrolysing</fullName>
    </submittedName>
</protein>
<evidence type="ECO:0000313" key="2">
    <source>
        <dbReference type="EMBL" id="PRC91477.1"/>
    </source>
</evidence>
<dbReference type="GO" id="GO:0006047">
    <property type="term" value="P:UDP-N-acetylglucosamine metabolic process"/>
    <property type="evidence" value="ECO:0007669"/>
    <property type="project" value="InterPro"/>
</dbReference>
<evidence type="ECO:0000313" key="3">
    <source>
        <dbReference type="Proteomes" id="UP000237839"/>
    </source>
</evidence>
<proteinExistence type="predicted"/>
<dbReference type="InterPro" id="IPR029767">
    <property type="entry name" value="WecB-like"/>
</dbReference>
<dbReference type="Gene3D" id="3.40.50.2000">
    <property type="entry name" value="Glycogen Phosphorylase B"/>
    <property type="match status" value="2"/>
</dbReference>